<accession>A0ABD2MD36</accession>
<keyword evidence="1" id="KW-0812">Transmembrane</keyword>
<dbReference type="EMBL" id="JBICBT010000031">
    <property type="protein sequence ID" value="KAL3125432.1"/>
    <property type="molecule type" value="Genomic_DNA"/>
</dbReference>
<keyword evidence="3" id="KW-1185">Reference proteome</keyword>
<evidence type="ECO:0000313" key="2">
    <source>
        <dbReference type="EMBL" id="KAL3125432.1"/>
    </source>
</evidence>
<comment type="caution">
    <text evidence="2">The sequence shown here is derived from an EMBL/GenBank/DDBJ whole genome shotgun (WGS) entry which is preliminary data.</text>
</comment>
<keyword evidence="1" id="KW-1133">Transmembrane helix</keyword>
<organism evidence="2 3">
    <name type="scientific">Heterodera trifolii</name>
    <dbReference type="NCBI Taxonomy" id="157864"/>
    <lineage>
        <taxon>Eukaryota</taxon>
        <taxon>Metazoa</taxon>
        <taxon>Ecdysozoa</taxon>
        <taxon>Nematoda</taxon>
        <taxon>Chromadorea</taxon>
        <taxon>Rhabditida</taxon>
        <taxon>Tylenchina</taxon>
        <taxon>Tylenchomorpha</taxon>
        <taxon>Tylenchoidea</taxon>
        <taxon>Heteroderidae</taxon>
        <taxon>Heteroderinae</taxon>
        <taxon>Heterodera</taxon>
    </lineage>
</organism>
<dbReference type="AlphaFoldDB" id="A0ABD2MD36"/>
<evidence type="ECO:0000256" key="1">
    <source>
        <dbReference type="SAM" id="Phobius"/>
    </source>
</evidence>
<name>A0ABD2MD36_9BILA</name>
<protein>
    <submittedName>
        <fullName evidence="2">Uncharacterized protein</fullName>
    </submittedName>
</protein>
<gene>
    <name evidence="2" type="ORF">niasHT_009881</name>
</gene>
<reference evidence="2 3" key="1">
    <citation type="submission" date="2024-10" db="EMBL/GenBank/DDBJ databases">
        <authorList>
            <person name="Kim D."/>
        </authorList>
    </citation>
    <scope>NUCLEOTIDE SEQUENCE [LARGE SCALE GENOMIC DNA]</scope>
    <source>
        <strain evidence="2">BH-2024</strain>
    </source>
</reference>
<evidence type="ECO:0000313" key="3">
    <source>
        <dbReference type="Proteomes" id="UP001620626"/>
    </source>
</evidence>
<proteinExistence type="predicted"/>
<dbReference type="Proteomes" id="UP001620626">
    <property type="component" value="Unassembled WGS sequence"/>
</dbReference>
<sequence>MDWKVKCYHGFHGQVPDDAFAKMLYEKFDIIANAEMKVKECFRSDKRNPPAEKEKNHCLEFICKKEQRIKSNLDPKDAKFLFVFNTCDMIPFGSFCRSEQLKKHCKNNLVNRCEEPNLWFDLSNNKSIQENERPKPFAPTNEPISDAAQVNPFVPFDCSDITCAAVKLSCAAKWASKCFVGFHGAVPDEAFAKMLHEKFGIIANADMKEKECSGTTDYLKPPFNRYIAIETAACKELVCKKDPKDAKLLFVFNICNQADLAGVCHGETLINYCNEANRLNNRCEETALFNLTNKIIIPENERPKPYAPTNEPISDAAQVNPFVPFDCSDITCAAVKLCAIRSGYYCQQVGGFYSCISCNEPSLVKLCEHLGQFFPPMADQKVQSIKDEQQQINLTPAAHHPAQQQHITFTFKCHPRNESRGEKAAEDGEAKAMPIGVVILLTVLGVLLVEAIVGFLVFLCISMRKGI</sequence>
<feature type="transmembrane region" description="Helical" evidence="1">
    <location>
        <begin position="435"/>
        <end position="461"/>
    </location>
</feature>
<keyword evidence="1" id="KW-0472">Membrane</keyword>